<dbReference type="GO" id="GO:0016787">
    <property type="term" value="F:hydrolase activity"/>
    <property type="evidence" value="ECO:0007669"/>
    <property type="project" value="UniProtKB-KW"/>
</dbReference>
<dbReference type="Pfam" id="PF08367">
    <property type="entry name" value="M16C_assoc"/>
    <property type="match status" value="1"/>
</dbReference>
<name>A0ABS4K8B2_9CLOT</name>
<sequence>MFRLMDTYHGFKLMEEAKIKEIDSVARIFEHVKSGARLLHLENKDDNKVFSISFRTTPQDDTGVPHIIEHAVLCGSKKFKTKDVFTDMAKSSLKTFINAMTFPDKTCYPISSRNQKDFFNLMEVYLDAVFYPNIYENHELLRQEGWRYEFDEETGKLIYKGIVYSEMQGALSSPESGLETNVLASLFPNTTYAVNSGGNPDAIPDLTQEAFEDFHKKYYHPINSYIYLYGDQDLNECLRLINEEYLINYDRIEIPSHIEEVKPFAQMVEKVAEYSISEDEDEENKTFMALSFVTGETTDPETYLAMNILNNMLIESSASPLKKALLEAGIGEGMADLRIDSIKNTVFTVAVNNTNEDKKEEFKRVFFDTLGSLAKNGIDKNLVEAAINSIEFDLREAELWRRSNKGMRYSLVVMDSWLYGAHPTIHLAYEEKLNQIKAKVEGNYFEELIKRCILNNNHSSLVVLKPKKGLAESKAKALEHKLQKYKETLSEDEIKVLKERNAKLKEIQMKENTPEQIATLPKLSLSEISKEIEKIPQAVENMDGVKLLSHNVSSNGVAYISLLFDANVIEEKYIPYLGLLRDILGEVDTEDKTYLELNTEIFRKTGGINFETEVYTEAKNSDKYHAKLIVKGKVLPQNIDSLFELINEITTKTKFDKVKRIKEVIQDIKAKGKRTMVNSGNKVAMTRAAAQYSKASKYEDILSGARYYEFICDIEKNFDNKHTEVEKALLRVFKAIFNKNNLMISYTGDEANLDMVKEKLHIILNNLGDEKLEAVEICLEPSRAVEAIITGSNVQYVAKAFNYKKLGYKYSGKMRVLQNILDSEYLYTRVRLQGGAYGCYMELDDLGNMGVYSYRDPSLVETIKTYDEAAEFLKEIDYSLSNMESFIIGAIGDLDQPLNAAGKGSLAVRNYICGITSEDIQRERDELLSSTLEDVKAFTDMIKKGMEENYCCVVGNELKINENKNIFDRVITLL</sequence>
<proteinExistence type="predicted"/>
<dbReference type="Pfam" id="PF00675">
    <property type="entry name" value="Peptidase_M16"/>
    <property type="match status" value="1"/>
</dbReference>
<accession>A0ABS4K8B2</accession>
<dbReference type="EMBL" id="JAGGLL010000028">
    <property type="protein sequence ID" value="MBP2023386.1"/>
    <property type="molecule type" value="Genomic_DNA"/>
</dbReference>
<dbReference type="InterPro" id="IPR007863">
    <property type="entry name" value="Peptidase_M16_C"/>
</dbReference>
<dbReference type="EC" id="3.4.24.-" evidence="3"/>
<dbReference type="RefSeq" id="WP_209649796.1">
    <property type="nucleotide sequence ID" value="NZ_JAGGLL010000028.1"/>
</dbReference>
<dbReference type="SMART" id="SM01264">
    <property type="entry name" value="M16C_associated"/>
    <property type="match status" value="1"/>
</dbReference>
<keyword evidence="1" id="KW-0175">Coiled coil</keyword>
<dbReference type="InterPro" id="IPR013578">
    <property type="entry name" value="Peptidase_M16C_assoc"/>
</dbReference>
<feature type="domain" description="Peptidase M16C associated" evidence="2">
    <location>
        <begin position="464"/>
        <end position="714"/>
    </location>
</feature>
<reference evidence="3 4" key="1">
    <citation type="submission" date="2021-03" db="EMBL/GenBank/DDBJ databases">
        <title>Genomic Encyclopedia of Type Strains, Phase IV (KMG-IV): sequencing the most valuable type-strain genomes for metagenomic binning, comparative biology and taxonomic classification.</title>
        <authorList>
            <person name="Goeker M."/>
        </authorList>
    </citation>
    <scope>NUCLEOTIDE SEQUENCE [LARGE SCALE GENOMIC DNA]</scope>
    <source>
        <strain evidence="3 4">DSM 28650</strain>
    </source>
</reference>
<comment type="caution">
    <text evidence="3">The sequence shown here is derived from an EMBL/GenBank/DDBJ whole genome shotgun (WGS) entry which is preliminary data.</text>
</comment>
<dbReference type="SUPFAM" id="SSF63411">
    <property type="entry name" value="LuxS/MPP-like metallohydrolase"/>
    <property type="match status" value="4"/>
</dbReference>
<organism evidence="3 4">
    <name type="scientific">Clostridium punense</name>
    <dbReference type="NCBI Taxonomy" id="1054297"/>
    <lineage>
        <taxon>Bacteria</taxon>
        <taxon>Bacillati</taxon>
        <taxon>Bacillota</taxon>
        <taxon>Clostridia</taxon>
        <taxon>Eubacteriales</taxon>
        <taxon>Clostridiaceae</taxon>
        <taxon>Clostridium</taxon>
    </lineage>
</organism>
<dbReference type="PANTHER" id="PTHR43016:SF13">
    <property type="entry name" value="PRESEQUENCE PROTEASE, MITOCHONDRIAL"/>
    <property type="match status" value="1"/>
</dbReference>
<keyword evidence="3" id="KW-0378">Hydrolase</keyword>
<keyword evidence="4" id="KW-1185">Reference proteome</keyword>
<gene>
    <name evidence="3" type="ORF">J2Z44_003223</name>
</gene>
<feature type="coiled-coil region" evidence="1">
    <location>
        <begin position="468"/>
        <end position="495"/>
    </location>
</feature>
<protein>
    <submittedName>
        <fullName evidence="3">Zn-dependent M16 (Insulinase) family peptidase</fullName>
        <ecNumber evidence="3">3.4.24.-</ecNumber>
    </submittedName>
</protein>
<evidence type="ECO:0000256" key="1">
    <source>
        <dbReference type="SAM" id="Coils"/>
    </source>
</evidence>
<dbReference type="Pfam" id="PF05193">
    <property type="entry name" value="Peptidase_M16_C"/>
    <property type="match status" value="1"/>
</dbReference>
<dbReference type="InterPro" id="IPR011765">
    <property type="entry name" value="Pept_M16_N"/>
</dbReference>
<dbReference type="Gene3D" id="3.30.830.10">
    <property type="entry name" value="Metalloenzyme, LuxS/M16 peptidase-like"/>
    <property type="match status" value="4"/>
</dbReference>
<evidence type="ECO:0000313" key="4">
    <source>
        <dbReference type="Proteomes" id="UP001519308"/>
    </source>
</evidence>
<dbReference type="Pfam" id="PF22516">
    <property type="entry name" value="PreP_C"/>
    <property type="match status" value="1"/>
</dbReference>
<dbReference type="Proteomes" id="UP001519308">
    <property type="component" value="Unassembled WGS sequence"/>
</dbReference>
<evidence type="ECO:0000259" key="2">
    <source>
        <dbReference type="SMART" id="SM01264"/>
    </source>
</evidence>
<dbReference type="PANTHER" id="PTHR43016">
    <property type="entry name" value="PRESEQUENCE PROTEASE"/>
    <property type="match status" value="1"/>
</dbReference>
<evidence type="ECO:0000313" key="3">
    <source>
        <dbReference type="EMBL" id="MBP2023386.1"/>
    </source>
</evidence>
<dbReference type="InterPro" id="IPR055130">
    <property type="entry name" value="PreP_C"/>
</dbReference>
<dbReference type="InterPro" id="IPR011249">
    <property type="entry name" value="Metalloenz_LuxS/M16"/>
</dbReference>